<evidence type="ECO:0000256" key="2">
    <source>
        <dbReference type="ARBA" id="ARBA00022801"/>
    </source>
</evidence>
<feature type="region of interest" description="Disordered" evidence="4">
    <location>
        <begin position="322"/>
        <end position="356"/>
    </location>
</feature>
<comment type="caution">
    <text evidence="6">The sequence shown here is derived from an EMBL/GenBank/DDBJ whole genome shotgun (WGS) entry which is preliminary data.</text>
</comment>
<dbReference type="PANTHER" id="PTHR46468">
    <property type="entry name" value="SENTRIN-SPECIFIC PROTEASE 8"/>
    <property type="match status" value="1"/>
</dbReference>
<evidence type="ECO:0000259" key="5">
    <source>
        <dbReference type="PROSITE" id="PS50600"/>
    </source>
</evidence>
<evidence type="ECO:0000256" key="3">
    <source>
        <dbReference type="ARBA" id="ARBA00022807"/>
    </source>
</evidence>
<gene>
    <name evidence="6" type="ORF">CI1B_32410</name>
</gene>
<keyword evidence="2" id="KW-0378">Hydrolase</keyword>
<accession>A0A508TBY5</accession>
<feature type="compositionally biased region" description="Low complexity" evidence="4">
    <location>
        <begin position="66"/>
        <end position="93"/>
    </location>
</feature>
<feature type="region of interest" description="Disordered" evidence="4">
    <location>
        <begin position="45"/>
        <end position="172"/>
    </location>
</feature>
<keyword evidence="1" id="KW-0645">Protease</keyword>
<feature type="compositionally biased region" description="Acidic residues" evidence="4">
    <location>
        <begin position="553"/>
        <end position="562"/>
    </location>
</feature>
<evidence type="ECO:0000313" key="7">
    <source>
        <dbReference type="Proteomes" id="UP000328092"/>
    </source>
</evidence>
<dbReference type="PROSITE" id="PS50600">
    <property type="entry name" value="ULP_PROTEASE"/>
    <property type="match status" value="1"/>
</dbReference>
<keyword evidence="3" id="KW-0788">Thiol protease</keyword>
<feature type="region of interest" description="Disordered" evidence="4">
    <location>
        <begin position="552"/>
        <end position="579"/>
    </location>
</feature>
<dbReference type="InterPro" id="IPR044613">
    <property type="entry name" value="Nep1/2-like"/>
</dbReference>
<dbReference type="GO" id="GO:0006508">
    <property type="term" value="P:proteolysis"/>
    <property type="evidence" value="ECO:0007669"/>
    <property type="project" value="UniProtKB-KW"/>
</dbReference>
<dbReference type="GO" id="GO:0019784">
    <property type="term" value="F:deNEDDylase activity"/>
    <property type="evidence" value="ECO:0007669"/>
    <property type="project" value="InterPro"/>
</dbReference>
<dbReference type="Gene3D" id="3.40.395.10">
    <property type="entry name" value="Adenoviral Proteinase, Chain A"/>
    <property type="match status" value="1"/>
</dbReference>
<feature type="compositionally biased region" description="Polar residues" evidence="4">
    <location>
        <begin position="797"/>
        <end position="808"/>
    </location>
</feature>
<dbReference type="EMBL" id="CAADFC020000011">
    <property type="protein sequence ID" value="VIO70587.1"/>
    <property type="molecule type" value="Genomic_DNA"/>
</dbReference>
<keyword evidence="7" id="KW-1185">Reference proteome</keyword>
<dbReference type="PANTHER" id="PTHR46468:SF1">
    <property type="entry name" value="SENTRIN-SPECIFIC PROTEASE 8"/>
    <property type="match status" value="1"/>
</dbReference>
<feature type="compositionally biased region" description="Polar residues" evidence="4">
    <location>
        <begin position="45"/>
        <end position="57"/>
    </location>
</feature>
<organism evidence="6 7">
    <name type="scientific">Bradyrhizobium ivorense</name>
    <dbReference type="NCBI Taxonomy" id="2511166"/>
    <lineage>
        <taxon>Bacteria</taxon>
        <taxon>Pseudomonadati</taxon>
        <taxon>Pseudomonadota</taxon>
        <taxon>Alphaproteobacteria</taxon>
        <taxon>Hyphomicrobiales</taxon>
        <taxon>Nitrobacteraceae</taxon>
        <taxon>Bradyrhizobium</taxon>
    </lineage>
</organism>
<dbReference type="OrthoDB" id="8283706at2"/>
<feature type="domain" description="Ubiquitin-like protease family profile" evidence="5">
    <location>
        <begin position="588"/>
        <end position="754"/>
    </location>
</feature>
<protein>
    <recommendedName>
        <fullName evidence="5">Ubiquitin-like protease family profile domain-containing protein</fullName>
    </recommendedName>
</protein>
<feature type="region of interest" description="Disordered" evidence="4">
    <location>
        <begin position="788"/>
        <end position="808"/>
    </location>
</feature>
<dbReference type="AlphaFoldDB" id="A0A508TBY5"/>
<dbReference type="GO" id="GO:0008234">
    <property type="term" value="F:cysteine-type peptidase activity"/>
    <property type="evidence" value="ECO:0007669"/>
    <property type="project" value="UniProtKB-KW"/>
</dbReference>
<feature type="compositionally biased region" description="Low complexity" evidence="4">
    <location>
        <begin position="106"/>
        <end position="120"/>
    </location>
</feature>
<dbReference type="InterPro" id="IPR003653">
    <property type="entry name" value="Peptidase_C48_C"/>
</dbReference>
<dbReference type="SUPFAM" id="SSF54001">
    <property type="entry name" value="Cysteine proteinases"/>
    <property type="match status" value="1"/>
</dbReference>
<sequence length="940" mass="104360">MLLRPDYNSIWTKYSETGHHRSSWSGTNIAASTARPETASRICSVSARQASQHSQTGPAEHQSVKEQLSGLQLSESEEGGSSPDSSPAEPPAGVRRSDVGGSMRMSPQSSLRSDWSSSSRHSVDIPRAHLPSGAVASQSDLSGKPFSSMRYTAPSEVQSPASRAKDSKGRGLFSRIRSEFGKAFGKNRRDKKWSEGSMSDAAYSEDVVHTELRMDFAKREAMHPDDERCIDQFVEAVRRYEIMPDGSIGRGDGKVPEGTIRTNAGLLRGFARWLRAKGRDPMASRVFIDSGSLDADIEDYRASGGDVHNRLQSALSHLRRFVPGPRGFGPGERELKAAGPGPRLMGRQTTYPHPDDGRVIDAICREDLSKLEPDERIKAQHVASRQRRFSDWLRREAKESIVSRLIGSDQQRQSLDDDYREFTKAHGKVIVNFDRLRLYFGAEPQRKQDPYYPYPDDARIIDGIVNKTLSKLKKNETNKRKAAWNSANHQRKFSDWLQAKNKGSIASRINSDEMQRWSLKIDYQQFTEIMGKTDVGFKRFKEAVEADAVVDLSSDEASEQEEAGQRGRSQSDQPVGIGSTWPLEQVDASIQGHSGLSLGPREWLGDEHIQRDYELLSQELRQSNPNLAARTRFVDPLIAFQVGQGTDDVALNAFHRIVNDRNGNDTADFLFLPVNDASATDRSSRGSHWSLLLVDRRDRDRPVAYHYNSSVGYNARPAAMLAGRVGADLRDAPMRQQENGFDCGVFVVDGTRALVQGLARRRSPGAVPLDNLVANREQLQIRLSSGQGAVAADRPGPSSQFVDPASSDSTWVRDLPTPFWHEGDQAGQPAADSWNMANFSPRPAYPPVESHPPSFEESLGASIFGASQYMPYPQELGAFVPPSWQHGNQRAPQDLMRGMHWYNVLPSAARPQTNISIHGVLYTATLGPSGKQNDIHVFMQ</sequence>
<proteinExistence type="predicted"/>
<evidence type="ECO:0000256" key="1">
    <source>
        <dbReference type="ARBA" id="ARBA00022670"/>
    </source>
</evidence>
<name>A0A508TBY5_9BRAD</name>
<dbReference type="GO" id="GO:0000338">
    <property type="term" value="P:protein deneddylation"/>
    <property type="evidence" value="ECO:0007669"/>
    <property type="project" value="TreeGrafter"/>
</dbReference>
<reference evidence="6" key="1">
    <citation type="submission" date="2019-02" db="EMBL/GenBank/DDBJ databases">
        <authorList>
            <person name="Pothier F.J."/>
        </authorList>
    </citation>
    <scope>NUCLEOTIDE SEQUENCE</scope>
    <source>
        <strain evidence="6">CI-1B</strain>
    </source>
</reference>
<evidence type="ECO:0000313" key="6">
    <source>
        <dbReference type="EMBL" id="VIO70587.1"/>
    </source>
</evidence>
<dbReference type="InterPro" id="IPR038765">
    <property type="entry name" value="Papain-like_cys_pep_sf"/>
</dbReference>
<evidence type="ECO:0000256" key="4">
    <source>
        <dbReference type="SAM" id="MobiDB-lite"/>
    </source>
</evidence>
<dbReference type="Proteomes" id="UP000328092">
    <property type="component" value="Unassembled WGS sequence"/>
</dbReference>